<evidence type="ECO:0000256" key="6">
    <source>
        <dbReference type="SAM" id="SignalP"/>
    </source>
</evidence>
<dbReference type="PANTHER" id="PTHR12297:SF18">
    <property type="entry name" value="HIG1 DOMAIN FAMILY MEMBER 2A"/>
    <property type="match status" value="1"/>
</dbReference>
<dbReference type="Ensembl" id="ENSCCRT00010012818.1">
    <property type="protein sequence ID" value="ENSCCRP00010011766.1"/>
    <property type="gene ID" value="ENSCCRG00010004976.1"/>
</dbReference>
<dbReference type="GO" id="GO:0097250">
    <property type="term" value="P:mitochondrial respirasome assembly"/>
    <property type="evidence" value="ECO:0007669"/>
    <property type="project" value="TreeGrafter"/>
</dbReference>
<protein>
    <submittedName>
        <fullName evidence="8">HIG1 hypoxia inducible domain family, member 2A</fullName>
    </submittedName>
</protein>
<evidence type="ECO:0000256" key="1">
    <source>
        <dbReference type="ARBA" id="ARBA00004325"/>
    </source>
</evidence>
<dbReference type="InterPro" id="IPR007667">
    <property type="entry name" value="Hypoxia_induced_domain"/>
</dbReference>
<evidence type="ECO:0000256" key="2">
    <source>
        <dbReference type="ARBA" id="ARBA00022692"/>
    </source>
</evidence>
<name>A0A8C1GPI0_CYPCA</name>
<dbReference type="PANTHER" id="PTHR12297">
    <property type="entry name" value="HYPOXIA-INDUCBILE GENE 1 HIG1 -RELATED"/>
    <property type="match status" value="1"/>
</dbReference>
<evidence type="ECO:0000256" key="5">
    <source>
        <dbReference type="SAM" id="Phobius"/>
    </source>
</evidence>
<dbReference type="InterPro" id="IPR050355">
    <property type="entry name" value="RCF1"/>
</dbReference>
<accession>A0A8C1GPI0</accession>
<evidence type="ECO:0000313" key="9">
    <source>
        <dbReference type="Proteomes" id="UP000694427"/>
    </source>
</evidence>
<feature type="chain" id="PRO_5034918862" evidence="6">
    <location>
        <begin position="23"/>
        <end position="142"/>
    </location>
</feature>
<keyword evidence="9" id="KW-1185">Reference proteome</keyword>
<keyword evidence="6" id="KW-0732">Signal</keyword>
<evidence type="ECO:0000256" key="3">
    <source>
        <dbReference type="ARBA" id="ARBA00022989"/>
    </source>
</evidence>
<organism evidence="8 9">
    <name type="scientific">Cyprinus carpio</name>
    <name type="common">Common carp</name>
    <dbReference type="NCBI Taxonomy" id="7962"/>
    <lineage>
        <taxon>Eukaryota</taxon>
        <taxon>Metazoa</taxon>
        <taxon>Chordata</taxon>
        <taxon>Craniata</taxon>
        <taxon>Vertebrata</taxon>
        <taxon>Euteleostomi</taxon>
        <taxon>Actinopterygii</taxon>
        <taxon>Neopterygii</taxon>
        <taxon>Teleostei</taxon>
        <taxon>Ostariophysi</taxon>
        <taxon>Cypriniformes</taxon>
        <taxon>Cyprinidae</taxon>
        <taxon>Cyprininae</taxon>
        <taxon>Cyprinus</taxon>
    </lineage>
</organism>
<reference evidence="8" key="1">
    <citation type="submission" date="2025-08" db="UniProtKB">
        <authorList>
            <consortium name="Ensembl"/>
        </authorList>
    </citation>
    <scope>IDENTIFICATION</scope>
</reference>
<dbReference type="AlphaFoldDB" id="A0A8C1GPI0"/>
<dbReference type="GO" id="GO:0031966">
    <property type="term" value="C:mitochondrial membrane"/>
    <property type="evidence" value="ECO:0007669"/>
    <property type="project" value="UniProtKB-SubCell"/>
</dbReference>
<dbReference type="PROSITE" id="PS51503">
    <property type="entry name" value="HIG1"/>
    <property type="match status" value="1"/>
</dbReference>
<sequence length="142" mass="15427">MSCDVQLAEMPCSLFLFHFLLAEVLSMATATTPVGQDQPTTADPSPVVFDLSQPPVIEGFAPLPRAKEENFKDKFIRKTKENPFVPIGCLGTAGALIYGLSAFRRGKTRQSQLLMRARIFAQGFTVVAIIVGVATTALKPKQ</sequence>
<evidence type="ECO:0000256" key="4">
    <source>
        <dbReference type="ARBA" id="ARBA00023136"/>
    </source>
</evidence>
<evidence type="ECO:0000259" key="7">
    <source>
        <dbReference type="PROSITE" id="PS51503"/>
    </source>
</evidence>
<keyword evidence="4 5" id="KW-0472">Membrane</keyword>
<reference evidence="8" key="2">
    <citation type="submission" date="2025-09" db="UniProtKB">
        <authorList>
            <consortium name="Ensembl"/>
        </authorList>
    </citation>
    <scope>IDENTIFICATION</scope>
</reference>
<proteinExistence type="predicted"/>
<dbReference type="Gene3D" id="6.10.140.1320">
    <property type="match status" value="1"/>
</dbReference>
<keyword evidence="2 5" id="KW-0812">Transmembrane</keyword>
<feature type="domain" description="HIG1" evidence="7">
    <location>
        <begin position="56"/>
        <end position="142"/>
    </location>
</feature>
<feature type="transmembrane region" description="Helical" evidence="5">
    <location>
        <begin position="84"/>
        <end position="103"/>
    </location>
</feature>
<dbReference type="Proteomes" id="UP000694427">
    <property type="component" value="Unplaced"/>
</dbReference>
<keyword evidence="3 5" id="KW-1133">Transmembrane helix</keyword>
<feature type="signal peptide" evidence="6">
    <location>
        <begin position="1"/>
        <end position="22"/>
    </location>
</feature>
<dbReference type="Pfam" id="PF04588">
    <property type="entry name" value="HIG_1_N"/>
    <property type="match status" value="1"/>
</dbReference>
<feature type="transmembrane region" description="Helical" evidence="5">
    <location>
        <begin position="115"/>
        <end position="138"/>
    </location>
</feature>
<evidence type="ECO:0000313" key="8">
    <source>
        <dbReference type="Ensembl" id="ENSCCRP00010011766.1"/>
    </source>
</evidence>
<comment type="subcellular location">
    <subcellularLocation>
        <location evidence="1">Mitochondrion membrane</location>
    </subcellularLocation>
</comment>